<proteinExistence type="predicted"/>
<dbReference type="AlphaFoldDB" id="A0A7V0LUQ9"/>
<gene>
    <name evidence="1" type="ORF">ENH14_01555</name>
</gene>
<organism evidence="1">
    <name type="scientific">candidate division WOR-3 bacterium</name>
    <dbReference type="NCBI Taxonomy" id="2052148"/>
    <lineage>
        <taxon>Bacteria</taxon>
        <taxon>Bacteria division WOR-3</taxon>
    </lineage>
</organism>
<reference evidence="1" key="1">
    <citation type="journal article" date="2020" name="mSystems">
        <title>Genome- and Community-Level Interaction Insights into Carbon Utilization and Element Cycling Functions of Hydrothermarchaeota in Hydrothermal Sediment.</title>
        <authorList>
            <person name="Zhou Z."/>
            <person name="Liu Y."/>
            <person name="Xu W."/>
            <person name="Pan J."/>
            <person name="Luo Z.H."/>
            <person name="Li M."/>
        </authorList>
    </citation>
    <scope>NUCLEOTIDE SEQUENCE [LARGE SCALE GENOMIC DNA]</scope>
    <source>
        <strain evidence="1">HyVt-28</strain>
    </source>
</reference>
<evidence type="ECO:0000313" key="1">
    <source>
        <dbReference type="EMBL" id="HDL60120.1"/>
    </source>
</evidence>
<name>A0A7V0LUQ9_UNCW3</name>
<dbReference type="EMBL" id="DRDR01000069">
    <property type="protein sequence ID" value="HDL60120.1"/>
    <property type="molecule type" value="Genomic_DNA"/>
</dbReference>
<accession>A0A7V0LUQ9</accession>
<dbReference type="Proteomes" id="UP000886381">
    <property type="component" value="Unassembled WGS sequence"/>
</dbReference>
<sequence>MIKEIDRTIKYLSSDTAKKALANVYLYLKLCNTEQFFGDLLLSVRGNEVKDYIVERQTNKVLLQLTGLFQEND</sequence>
<comment type="caution">
    <text evidence="1">The sequence shown here is derived from an EMBL/GenBank/DDBJ whole genome shotgun (WGS) entry which is preliminary data.</text>
</comment>
<protein>
    <submittedName>
        <fullName evidence="1">Uncharacterized protein</fullName>
    </submittedName>
</protein>